<proteinExistence type="predicted"/>
<dbReference type="PANTHER" id="PTHR38248">
    <property type="entry name" value="FUNK1 6"/>
    <property type="match status" value="1"/>
</dbReference>
<evidence type="ECO:0000259" key="1">
    <source>
        <dbReference type="Pfam" id="PF17667"/>
    </source>
</evidence>
<dbReference type="AlphaFoldDB" id="A0AAD4LH07"/>
<feature type="domain" description="Fungal-type protein kinase" evidence="1">
    <location>
        <begin position="163"/>
        <end position="513"/>
    </location>
</feature>
<keyword evidence="3" id="KW-1185">Reference proteome</keyword>
<accession>A0AAD4LH07</accession>
<gene>
    <name evidence="2" type="ORF">EDB92DRAFT_1816151</name>
</gene>
<dbReference type="Pfam" id="PF17667">
    <property type="entry name" value="Pkinase_fungal"/>
    <property type="match status" value="1"/>
</dbReference>
<sequence length="648" mass="73027">MKEKVFNELKSATFTVDLTTQGGPLQANPDDVQMVVGHLQHNYGLTCETLIDDSQSSTEAAPRLPSRGFRGEEKKSYEPLTHFLNIIVDVANTHFTHTRYLKDLRFTPYDVGMGNILDSGKPLKPDVLGLLHPYTPDGPKIVWDDVAVIVEAKDRPVDMVKQLATRSFSITIAFDHRALTMRFLCFHRSGVSASELLKLKEEDGFRSVVEHMVGILSIRDEAGFGLDSTRVDKMFRLNGRYYAIVRTIQNRDSIRGHATAVYSLESQTTDIPNIPVWQSRELTLVDRVPQLPNKMVYKLSYQTDGRPSEGTLLSRFFGQFGIVDIIGHHVCTAEESFGSTAHHLLNAQFWKVVDDSPVRSPEIKQLHCTAMSLEGLPLLDTSDEAAGIPTPAGLVETILHSMIGHYNLYLGGVLHRDVSSGNILRLREPINRSPGLSMGLLGLHDQDVNLCQGFLVDGDHAIERRKGAIAPSLERSGTLPFMSTRLLDEWRLNNLVLHTAIDDLESFLWVLVWSLVCVFKKFANITNQNSRIHDLGRSLSSRSFLEIQSREASAKKWKDKVFRDLIRDWLRISETSRTVVNDLQETLIELVNDGDTGDAQTRIFAELDKHCGMAYKEFIQSGYEHLQTIRAFSNWRDVVDFDGELLNK</sequence>
<organism evidence="2 3">
    <name type="scientific">Lactarius akahatsu</name>
    <dbReference type="NCBI Taxonomy" id="416441"/>
    <lineage>
        <taxon>Eukaryota</taxon>
        <taxon>Fungi</taxon>
        <taxon>Dikarya</taxon>
        <taxon>Basidiomycota</taxon>
        <taxon>Agaricomycotina</taxon>
        <taxon>Agaricomycetes</taxon>
        <taxon>Russulales</taxon>
        <taxon>Russulaceae</taxon>
        <taxon>Lactarius</taxon>
    </lineage>
</organism>
<dbReference type="EMBL" id="JAKELL010000024">
    <property type="protein sequence ID" value="KAH8992032.1"/>
    <property type="molecule type" value="Genomic_DNA"/>
</dbReference>
<evidence type="ECO:0000313" key="2">
    <source>
        <dbReference type="EMBL" id="KAH8992032.1"/>
    </source>
</evidence>
<dbReference type="Proteomes" id="UP001201163">
    <property type="component" value="Unassembled WGS sequence"/>
</dbReference>
<dbReference type="InterPro" id="IPR040976">
    <property type="entry name" value="Pkinase_fungal"/>
</dbReference>
<name>A0AAD4LH07_9AGAM</name>
<reference evidence="2" key="1">
    <citation type="submission" date="2022-01" db="EMBL/GenBank/DDBJ databases">
        <title>Comparative genomics reveals a dynamic genome evolution in the ectomycorrhizal milk-cap (Lactarius) mushrooms.</title>
        <authorList>
            <consortium name="DOE Joint Genome Institute"/>
            <person name="Lebreton A."/>
            <person name="Tang N."/>
            <person name="Kuo A."/>
            <person name="LaButti K."/>
            <person name="Drula E."/>
            <person name="Barry K."/>
            <person name="Clum A."/>
            <person name="Lipzen A."/>
            <person name="Mousain D."/>
            <person name="Ng V."/>
            <person name="Wang R."/>
            <person name="Wang X."/>
            <person name="Dai Y."/>
            <person name="Henrissat B."/>
            <person name="Grigoriev I.V."/>
            <person name="Guerin-Laguette A."/>
            <person name="Yu F."/>
            <person name="Martin F.M."/>
        </authorList>
    </citation>
    <scope>NUCLEOTIDE SEQUENCE</scope>
    <source>
        <strain evidence="2">QP</strain>
    </source>
</reference>
<dbReference type="PANTHER" id="PTHR38248:SF2">
    <property type="entry name" value="FUNK1 11"/>
    <property type="match status" value="1"/>
</dbReference>
<evidence type="ECO:0000313" key="3">
    <source>
        <dbReference type="Proteomes" id="UP001201163"/>
    </source>
</evidence>
<protein>
    <recommendedName>
        <fullName evidence="1">Fungal-type protein kinase domain-containing protein</fullName>
    </recommendedName>
</protein>
<comment type="caution">
    <text evidence="2">The sequence shown here is derived from an EMBL/GenBank/DDBJ whole genome shotgun (WGS) entry which is preliminary data.</text>
</comment>